<feature type="transmembrane region" description="Helical" evidence="2">
    <location>
        <begin position="394"/>
        <end position="417"/>
    </location>
</feature>
<dbReference type="GO" id="GO:0006171">
    <property type="term" value="P:cAMP biosynthetic process"/>
    <property type="evidence" value="ECO:0007669"/>
    <property type="project" value="TreeGrafter"/>
</dbReference>
<dbReference type="CDD" id="cd07302">
    <property type="entry name" value="CHD"/>
    <property type="match status" value="1"/>
</dbReference>
<accession>A0A2W4WMZ0</accession>
<dbReference type="SUPFAM" id="SSF55073">
    <property type="entry name" value="Nucleotide cyclase"/>
    <property type="match status" value="1"/>
</dbReference>
<dbReference type="Proteomes" id="UP000249467">
    <property type="component" value="Unassembled WGS sequence"/>
</dbReference>
<name>A0A2W4WMZ0_9CYAN</name>
<feature type="transmembrane region" description="Helical" evidence="2">
    <location>
        <begin position="12"/>
        <end position="32"/>
    </location>
</feature>
<reference evidence="4 5" key="1">
    <citation type="submission" date="2018-04" db="EMBL/GenBank/DDBJ databases">
        <authorList>
            <person name="Go L.Y."/>
            <person name="Mitchell J.A."/>
        </authorList>
    </citation>
    <scope>NUCLEOTIDE SEQUENCE [LARGE SCALE GENOMIC DNA]</scope>
    <source>
        <strain evidence="4">ULC066bin1</strain>
    </source>
</reference>
<dbReference type="InterPro" id="IPR007890">
    <property type="entry name" value="CHASE2"/>
</dbReference>
<dbReference type="PROSITE" id="PS50125">
    <property type="entry name" value="GUANYLATE_CYCLASE_2"/>
    <property type="match status" value="1"/>
</dbReference>
<reference evidence="4 5" key="2">
    <citation type="submission" date="2018-06" db="EMBL/GenBank/DDBJ databases">
        <title>Metagenomic assembly of (sub)arctic Cyanobacteria and their associated microbiome from non-axenic cultures.</title>
        <authorList>
            <person name="Baurain D."/>
        </authorList>
    </citation>
    <scope>NUCLEOTIDE SEQUENCE [LARGE SCALE GENOMIC DNA]</scope>
    <source>
        <strain evidence="4">ULC066bin1</strain>
    </source>
</reference>
<proteinExistence type="inferred from homology"/>
<evidence type="ECO:0000313" key="5">
    <source>
        <dbReference type="Proteomes" id="UP000249467"/>
    </source>
</evidence>
<dbReference type="SMART" id="SM01080">
    <property type="entry name" value="CHASE2"/>
    <property type="match status" value="1"/>
</dbReference>
<keyword evidence="2" id="KW-1133">Transmembrane helix</keyword>
<dbReference type="AlphaFoldDB" id="A0A2W4WMZ0"/>
<evidence type="ECO:0000313" key="4">
    <source>
        <dbReference type="EMBL" id="PZO43239.1"/>
    </source>
</evidence>
<dbReference type="InterPro" id="IPR029787">
    <property type="entry name" value="Nucleotide_cyclase"/>
</dbReference>
<keyword evidence="2" id="KW-0812">Transmembrane</keyword>
<feature type="transmembrane region" description="Helical" evidence="2">
    <location>
        <begin position="338"/>
        <end position="356"/>
    </location>
</feature>
<dbReference type="SMART" id="SM00044">
    <property type="entry name" value="CYCc"/>
    <property type="match status" value="1"/>
</dbReference>
<dbReference type="GO" id="GO:0004016">
    <property type="term" value="F:adenylate cyclase activity"/>
    <property type="evidence" value="ECO:0007669"/>
    <property type="project" value="UniProtKB-ARBA"/>
</dbReference>
<evidence type="ECO:0000256" key="2">
    <source>
        <dbReference type="SAM" id="Phobius"/>
    </source>
</evidence>
<dbReference type="PANTHER" id="PTHR43081:SF1">
    <property type="entry name" value="ADENYLATE CYCLASE, TERMINAL-DIFFERENTIATION SPECIFIC"/>
    <property type="match status" value="1"/>
</dbReference>
<dbReference type="GO" id="GO:0035556">
    <property type="term" value="P:intracellular signal transduction"/>
    <property type="evidence" value="ECO:0007669"/>
    <property type="project" value="InterPro"/>
</dbReference>
<feature type="transmembrane region" description="Helical" evidence="2">
    <location>
        <begin position="368"/>
        <end position="388"/>
    </location>
</feature>
<keyword evidence="2" id="KW-0472">Membrane</keyword>
<dbReference type="InterPro" id="IPR001054">
    <property type="entry name" value="A/G_cyclase"/>
</dbReference>
<dbReference type="Pfam" id="PF00211">
    <property type="entry name" value="Guanylate_cyc"/>
    <property type="match status" value="1"/>
</dbReference>
<comment type="caution">
    <text evidence="4">The sequence shown here is derived from an EMBL/GenBank/DDBJ whole genome shotgun (WGS) entry which is preliminary data.</text>
</comment>
<evidence type="ECO:0000256" key="1">
    <source>
        <dbReference type="ARBA" id="ARBA00005381"/>
    </source>
</evidence>
<dbReference type="Pfam" id="PF05226">
    <property type="entry name" value="CHASE2"/>
    <property type="match status" value="1"/>
</dbReference>
<comment type="similarity">
    <text evidence="1">Belongs to the adenylyl cyclase class-3 family.</text>
</comment>
<dbReference type="Gene3D" id="3.30.70.1230">
    <property type="entry name" value="Nucleotide cyclase"/>
    <property type="match status" value="1"/>
</dbReference>
<dbReference type="EMBL" id="QBML01000005">
    <property type="protein sequence ID" value="PZO43239.1"/>
    <property type="molecule type" value="Genomic_DNA"/>
</dbReference>
<organism evidence="4 5">
    <name type="scientific">Pseudanabaena frigida</name>
    <dbReference type="NCBI Taxonomy" id="945775"/>
    <lineage>
        <taxon>Bacteria</taxon>
        <taxon>Bacillati</taxon>
        <taxon>Cyanobacteriota</taxon>
        <taxon>Cyanophyceae</taxon>
        <taxon>Pseudanabaenales</taxon>
        <taxon>Pseudanabaenaceae</taxon>
        <taxon>Pseudanabaena</taxon>
    </lineage>
</organism>
<sequence>MQINLKKQLWKWRGVIFVVPATTAILLGLRFVGLLQPLELAAYDLFFQWRSPEPTDERIVIVEINEPDIKKYNSPISDATLAKLLNVIKQQKPRVIGLDLYRDLPVPIEAGDGHQALVKVFESNPNLFGIRTVVGYKSDVASTPTLEQLNRVTANDFPPDADGKIRRALLSLTDSQGKVVTSLSAQLATEYLKLENINWEVIEDNKPDSENKKYKLGKSTIIPFESNDGGYVRADSGGYQILANYRNFQNSFRTISLIDVLEGKISQDIFRDRIVLIGNTSQSANDYHTTPFTGKILGDSLDLASGVAIHANITSQLISSAIDGRTMLNVWSKPTECLWISIWAIVGGLLCWTGRYAKQSTSKQILRLPWAILTIPLLGGLLIAGSFIAFLQGLWIPVVPSLLALFGSSIAVTGYTARSANGLRQIFGRYLTDEVVANLLETPEGLNLGGEKRKVTLLFSDLRGFSALFERVEPEQGVKAISLYLDVMTEVITKYKGTINEFVGDGIFVMFGAPIQREDDTQRAVTCAIAMQLAMAEVNAKLETMQIPALQMGIGMHTGEVLAGNIGSQRRAKYTVMGSTVNLASRIESYSVGGQVLVSESLLHEIKDIVRIDAQMRVKPKGFNEVIIMFDIGGINDLALPEDKETLVKLSQPILIEWNAIEGKHVKEKRSRGMLFKLSANNAEIRSDHTLEPLTNLQITLIDHKQERIIDNVYAKVVEVSLEDSSHCWIRFTAVPSDIAEWLYDLRQDSMIADAFEDI</sequence>
<protein>
    <submittedName>
        <fullName evidence="4">Adenylate/guanylate cyclase domain-containing protein</fullName>
    </submittedName>
</protein>
<feature type="domain" description="Guanylate cyclase" evidence="3">
    <location>
        <begin position="456"/>
        <end position="588"/>
    </location>
</feature>
<dbReference type="PANTHER" id="PTHR43081">
    <property type="entry name" value="ADENYLATE CYCLASE, TERMINAL-DIFFERENTIATION SPECIFIC-RELATED"/>
    <property type="match status" value="1"/>
</dbReference>
<evidence type="ECO:0000259" key="3">
    <source>
        <dbReference type="PROSITE" id="PS50125"/>
    </source>
</evidence>
<gene>
    <name evidence="4" type="ORF">DCF19_04600</name>
</gene>
<dbReference type="InterPro" id="IPR050697">
    <property type="entry name" value="Adenylyl/Guanylyl_Cyclase_3/4"/>
</dbReference>